<dbReference type="EMBL" id="LSRQ01001133">
    <property type="protein sequence ID" value="OAY79110.1"/>
    <property type="molecule type" value="Genomic_DNA"/>
</dbReference>
<dbReference type="FunFam" id="1.25.40.10:FF:003613">
    <property type="entry name" value="Pentatricopeptide repeat-containing protein At3g23020"/>
    <property type="match status" value="1"/>
</dbReference>
<dbReference type="PANTHER" id="PTHR47936:SF1">
    <property type="entry name" value="PENTATRICOPEPTIDE REPEAT-CONTAINING PROTEIN GUN1, CHLOROPLASTIC"/>
    <property type="match status" value="1"/>
</dbReference>
<dbReference type="SUPFAM" id="SSF81901">
    <property type="entry name" value="HCP-like"/>
    <property type="match status" value="1"/>
</dbReference>
<keyword evidence="2" id="KW-0677">Repeat</keyword>
<feature type="repeat" description="PPR" evidence="4">
    <location>
        <begin position="376"/>
        <end position="410"/>
    </location>
</feature>
<evidence type="ECO:0000313" key="7">
    <source>
        <dbReference type="Proteomes" id="UP000092600"/>
    </source>
</evidence>
<dbReference type="GO" id="GO:0009507">
    <property type="term" value="C:chloroplast"/>
    <property type="evidence" value="ECO:0007669"/>
    <property type="project" value="TreeGrafter"/>
</dbReference>
<dbReference type="PANTHER" id="PTHR47936">
    <property type="entry name" value="PPR_LONG DOMAIN-CONTAINING PROTEIN"/>
    <property type="match status" value="1"/>
</dbReference>
<comment type="caution">
    <text evidence="6">The sequence shown here is derived from an EMBL/GenBank/DDBJ whole genome shotgun (WGS) entry which is preliminary data.</text>
</comment>
<accession>A0A199VQZ2</accession>
<feature type="repeat" description="PPR" evidence="4">
    <location>
        <begin position="759"/>
        <end position="793"/>
    </location>
</feature>
<evidence type="ECO:0000256" key="3">
    <source>
        <dbReference type="ARBA" id="ARBA00022946"/>
    </source>
</evidence>
<feature type="repeat" description="PPR" evidence="4">
    <location>
        <begin position="341"/>
        <end position="375"/>
    </location>
</feature>
<feature type="repeat" description="PPR" evidence="4">
    <location>
        <begin position="690"/>
        <end position="724"/>
    </location>
</feature>
<reference evidence="6 7" key="1">
    <citation type="journal article" date="2016" name="DNA Res.">
        <title>The draft genome of MD-2 pineapple using hybrid error correction of long reads.</title>
        <authorList>
            <person name="Redwan R.M."/>
            <person name="Saidin A."/>
            <person name="Kumar S.V."/>
        </authorList>
    </citation>
    <scope>NUCLEOTIDE SEQUENCE [LARGE SCALE GENOMIC DNA]</scope>
    <source>
        <strain evidence="7">cv. MD2</strain>
        <tissue evidence="6">Leaf</tissue>
    </source>
</reference>
<feature type="repeat" description="PPR" evidence="4">
    <location>
        <begin position="864"/>
        <end position="898"/>
    </location>
</feature>
<proteinExistence type="inferred from homology"/>
<dbReference type="Proteomes" id="UP000092600">
    <property type="component" value="Unassembled WGS sequence"/>
</dbReference>
<evidence type="ECO:0000256" key="1">
    <source>
        <dbReference type="ARBA" id="ARBA00007626"/>
    </source>
</evidence>
<dbReference type="InterPro" id="IPR011990">
    <property type="entry name" value="TPR-like_helical_dom_sf"/>
</dbReference>
<dbReference type="Gene3D" id="1.25.40.10">
    <property type="entry name" value="Tetratricopeptide repeat domain"/>
    <property type="match status" value="6"/>
</dbReference>
<evidence type="ECO:0000313" key="6">
    <source>
        <dbReference type="EMBL" id="OAY79110.1"/>
    </source>
</evidence>
<dbReference type="Pfam" id="PF13041">
    <property type="entry name" value="PPR_2"/>
    <property type="match status" value="3"/>
</dbReference>
<feature type="repeat" description="PPR" evidence="4">
    <location>
        <begin position="306"/>
        <end position="340"/>
    </location>
</feature>
<organism evidence="6 7">
    <name type="scientific">Ananas comosus</name>
    <name type="common">Pineapple</name>
    <name type="synonym">Ananas ananas</name>
    <dbReference type="NCBI Taxonomy" id="4615"/>
    <lineage>
        <taxon>Eukaryota</taxon>
        <taxon>Viridiplantae</taxon>
        <taxon>Streptophyta</taxon>
        <taxon>Embryophyta</taxon>
        <taxon>Tracheophyta</taxon>
        <taxon>Spermatophyta</taxon>
        <taxon>Magnoliopsida</taxon>
        <taxon>Liliopsida</taxon>
        <taxon>Poales</taxon>
        <taxon>Bromeliaceae</taxon>
        <taxon>Bromelioideae</taxon>
        <taxon>Ananas</taxon>
    </lineage>
</organism>
<protein>
    <submittedName>
        <fullName evidence="6">Pentatricopeptide repeat-containing protein, chloroplastic</fullName>
    </submittedName>
</protein>
<feature type="repeat" description="PPR" evidence="4">
    <location>
        <begin position="549"/>
        <end position="583"/>
    </location>
</feature>
<dbReference type="NCBIfam" id="TIGR00756">
    <property type="entry name" value="PPR"/>
    <property type="match status" value="12"/>
</dbReference>
<feature type="repeat" description="PPR" evidence="4">
    <location>
        <begin position="794"/>
        <end position="828"/>
    </location>
</feature>
<dbReference type="AlphaFoldDB" id="A0A199VQZ2"/>
<keyword evidence="3" id="KW-0809">Transit peptide</keyword>
<feature type="compositionally biased region" description="Basic and acidic residues" evidence="5">
    <location>
        <begin position="96"/>
        <end position="113"/>
    </location>
</feature>
<sequence length="933" mass="106674">MGSLKFPTPQDIFECKRCNFSGNSLLSGVDLVGFSSRVSPISVGRVVDWKKEAGGNVKCRGFLFDVRRGEFSYVSGISSSKFNPKVRLSHIKVHSSKHDGDSRSVSELSDKSHTTRVSNARLPNLVTSRRDNVCRKKKRNVWNRVVGIQKPVRRKVALSAIGPNSGVEMCNSVLKRLAKISDEKTLDFFERMKSNGKLTRNADAYRLALRALARREEWCRAESLIQEMVSLSECEVDIQVFNPLIYVCAKRGHVVWGTKWFNLMLERGVDPNVSTIGMLMNLYQKSSDLSQAEYTFSLMRSYKLKCINAYSSMITIYTRSGLYAKSEEIINLMRRDEVIPNLENWLVQLNAYSQQGKLEEAEAILKSMIEAGISPNIVAYNTLITGYGKISNANAAKSIFQQLECIGLVPDETTYRSMIEGFGRADNYKEAMFYYEELKRLGFHPSSSNFSTIINLQARHGDEGVVQTIKDMRASKCQFSSMISTLLRAYERVGRMEKLLPILEASFYENILIDPTSCSILVTAYVKNSLLDEALRVLCDKKWEDPNYEDNLYHLLICSCKESGRYEDALKIYNQMPKSEMNPNLHIACSMIDIFSAMERFTDAENLYFKLKASGSTFDMIAYSIVVRMYIKAKLFEKACSVLDAMEKQKEIIPDTYLFRDMLRTYQRRGMLEKLANVYYWILKVGVDFDEAMYNCVINCCGRALPVDELSRLFDEMIQRGYSANTITFNVMLDVYGKAGLFRKANKVFWMARKLGLADVISYNTIIAAYGQSRKFKSMRLLVRRMQSAGYSISLEAYNCMLDAYGKADQLEEFNEVLRKMKEAKCDSDHYTYNIIINIYGKKGWIEEVAGVLKELKQRGLEPDLYGYNTLIKAYGIAGMAEEAVKIVQEMRRKKINPDRVTYSNLITALQRNENFLEAVKWSLWMRQMGCPS</sequence>
<gene>
    <name evidence="6" type="ORF">ACMD2_09455</name>
</gene>
<name>A0A199VQZ2_ANACO</name>
<comment type="similarity">
    <text evidence="1">Belongs to the PPR family. P subfamily.</text>
</comment>
<dbReference type="GO" id="GO:0031930">
    <property type="term" value="P:mitochondria-nucleus signaling pathway"/>
    <property type="evidence" value="ECO:0007669"/>
    <property type="project" value="TreeGrafter"/>
</dbReference>
<dbReference type="Pfam" id="PF01535">
    <property type="entry name" value="PPR"/>
    <property type="match status" value="7"/>
</dbReference>
<feature type="repeat" description="PPR" evidence="4">
    <location>
        <begin position="237"/>
        <end position="271"/>
    </location>
</feature>
<dbReference type="PROSITE" id="PS51375">
    <property type="entry name" value="PPR"/>
    <property type="match status" value="12"/>
</dbReference>
<feature type="repeat" description="PPR" evidence="4">
    <location>
        <begin position="829"/>
        <end position="863"/>
    </location>
</feature>
<feature type="region of interest" description="Disordered" evidence="5">
    <location>
        <begin position="94"/>
        <end position="120"/>
    </location>
</feature>
<dbReference type="InterPro" id="IPR002885">
    <property type="entry name" value="PPR_rpt"/>
</dbReference>
<feature type="repeat" description="PPR" evidence="4">
    <location>
        <begin position="899"/>
        <end position="933"/>
    </location>
</feature>
<evidence type="ECO:0000256" key="5">
    <source>
        <dbReference type="SAM" id="MobiDB-lite"/>
    </source>
</evidence>
<dbReference type="GO" id="GO:0010019">
    <property type="term" value="P:chloroplast-nucleus signaling pathway"/>
    <property type="evidence" value="ECO:0007669"/>
    <property type="project" value="TreeGrafter"/>
</dbReference>
<evidence type="ECO:0000256" key="4">
    <source>
        <dbReference type="PROSITE-ProRule" id="PRU00708"/>
    </source>
</evidence>
<feature type="repeat" description="PPR" evidence="4">
    <location>
        <begin position="411"/>
        <end position="445"/>
    </location>
</feature>
<dbReference type="STRING" id="4615.A0A199VQZ2"/>
<dbReference type="Pfam" id="PF13812">
    <property type="entry name" value="PPR_3"/>
    <property type="match status" value="1"/>
</dbReference>
<evidence type="ECO:0000256" key="2">
    <source>
        <dbReference type="ARBA" id="ARBA00022737"/>
    </source>
</evidence>